<dbReference type="PANTHER" id="PTHR18460:SF3">
    <property type="entry name" value="TELO2-INTERACTING PROTEIN 1 HOMOLOG"/>
    <property type="match status" value="1"/>
</dbReference>
<evidence type="ECO:0000259" key="2">
    <source>
        <dbReference type="Pfam" id="PF24181"/>
    </source>
</evidence>
<dbReference type="PANTHER" id="PTHR18460">
    <property type="entry name" value="TEL2 INTERACTING PROTEIN 1 TTI1 FAMILY MEMBER"/>
    <property type="match status" value="1"/>
</dbReference>
<gene>
    <name evidence="3" type="ORF">NQ318_003088</name>
</gene>
<dbReference type="InterPro" id="IPR016024">
    <property type="entry name" value="ARM-type_fold"/>
</dbReference>
<dbReference type="InterPro" id="IPR049362">
    <property type="entry name" value="TTI1_rpt"/>
</dbReference>
<comment type="caution">
    <text evidence="3">The sequence shown here is derived from an EMBL/GenBank/DDBJ whole genome shotgun (WGS) entry which is preliminary data.</text>
</comment>
<evidence type="ECO:0000256" key="1">
    <source>
        <dbReference type="SAM" id="MobiDB-lite"/>
    </source>
</evidence>
<sequence>MGMIEVKQKSKEILKELSHNLSLNTFKSLLENLEEGFYNGIISLPRKFNGIDEKEQLAALNLVIGYINVLGEHKLEHVLLSAKHLETLMFTLIHVSDLEKSNISLLEEYKVHDLETMSNLRTPWKNFRHFKEDSVRDKLEKLCALLARSGALEIVSDFLLNTIIYHAEHRKEAIFILNETITGINAPDESMSVIGNILNTYIDSSYWYVPLSVSVDDFGYANILADVQNNVIQVCLLVEGLGKLASVLQNNFRQFFLKTLFLVLERAGSSHPLVKAAGLSALKNITGACGYPSITDLINDNIDFFSYHVERKLNRIQDNESVLEVLTVVLKYSTVNVLHHIAGIIKEVLIQSCDKFKEKNATAFLRVFEIFIHCLRKWYSIEVKVEPFKSKADKLDEVEQFEVTGLKMEEEPDFSDIIMGKTAEEMYKEDMEKQQSELEKETEQPEVEEYKKPDPPLHIKLTVAVLSRTLHFLPSKDKTRKLLALTILNYGIEIIRDWEDELLPIVHQIWSPLVPRFKEFDNPLTINYSFQLLVTLARLSKDFIRMRTTKEVMPSILQVLNMLSQESYLKDKGSAYRYSQGYKLQLTILENLATVLINLDIQEEKLCETMDSLFKYLCNKQPVPLQLSSIEFFKSLMAYDPKSVEMKLETWQKENVNNEYEKNIKQLCTLLTK</sequence>
<dbReference type="InterPro" id="IPR011989">
    <property type="entry name" value="ARM-like"/>
</dbReference>
<dbReference type="Pfam" id="PF24176">
    <property type="entry name" value="TPR_TTI1_2nd"/>
    <property type="match status" value="1"/>
</dbReference>
<feature type="region of interest" description="Disordered" evidence="1">
    <location>
        <begin position="429"/>
        <end position="451"/>
    </location>
</feature>
<accession>A0AAV8XT13</accession>
<dbReference type="Proteomes" id="UP001162162">
    <property type="component" value="Unassembled WGS sequence"/>
</dbReference>
<dbReference type="AlphaFoldDB" id="A0AAV8XT13"/>
<reference evidence="3" key="1">
    <citation type="journal article" date="2023" name="Insect Mol. Biol.">
        <title>Genome sequencing provides insights into the evolution of gene families encoding plant cell wall-degrading enzymes in longhorned beetles.</title>
        <authorList>
            <person name="Shin N.R."/>
            <person name="Okamura Y."/>
            <person name="Kirsch R."/>
            <person name="Pauchet Y."/>
        </authorList>
    </citation>
    <scope>NUCLEOTIDE SEQUENCE</scope>
    <source>
        <strain evidence="3">AMC_N1</strain>
    </source>
</reference>
<dbReference type="InterPro" id="IPR057567">
    <property type="entry name" value="TPR_TTI1_C"/>
</dbReference>
<proteinExistence type="predicted"/>
<dbReference type="GO" id="GO:0005737">
    <property type="term" value="C:cytoplasm"/>
    <property type="evidence" value="ECO:0007669"/>
    <property type="project" value="TreeGrafter"/>
</dbReference>
<name>A0AAV8XT13_9CUCU</name>
<evidence type="ECO:0000313" key="3">
    <source>
        <dbReference type="EMBL" id="KAJ8942241.1"/>
    </source>
</evidence>
<evidence type="ECO:0000313" key="4">
    <source>
        <dbReference type="Proteomes" id="UP001162162"/>
    </source>
</evidence>
<dbReference type="Gene3D" id="1.25.10.10">
    <property type="entry name" value="Leucine-rich Repeat Variant"/>
    <property type="match status" value="1"/>
</dbReference>
<dbReference type="Pfam" id="PF21547">
    <property type="entry name" value="TTI1"/>
    <property type="match status" value="1"/>
</dbReference>
<keyword evidence="4" id="KW-1185">Reference proteome</keyword>
<protein>
    <recommendedName>
        <fullName evidence="2">TTI1 C-terminal TPR domain-containing protein</fullName>
    </recommendedName>
</protein>
<dbReference type="InterPro" id="IPR052587">
    <property type="entry name" value="TELO2-interacting_protein_1"/>
</dbReference>
<dbReference type="Pfam" id="PF24181">
    <property type="entry name" value="TPR_TTI1_C"/>
    <property type="match status" value="1"/>
</dbReference>
<organism evidence="3 4">
    <name type="scientific">Aromia moschata</name>
    <dbReference type="NCBI Taxonomy" id="1265417"/>
    <lineage>
        <taxon>Eukaryota</taxon>
        <taxon>Metazoa</taxon>
        <taxon>Ecdysozoa</taxon>
        <taxon>Arthropoda</taxon>
        <taxon>Hexapoda</taxon>
        <taxon>Insecta</taxon>
        <taxon>Pterygota</taxon>
        <taxon>Neoptera</taxon>
        <taxon>Endopterygota</taxon>
        <taxon>Coleoptera</taxon>
        <taxon>Polyphaga</taxon>
        <taxon>Cucujiformia</taxon>
        <taxon>Chrysomeloidea</taxon>
        <taxon>Cerambycidae</taxon>
        <taxon>Cerambycinae</taxon>
        <taxon>Callichromatini</taxon>
        <taxon>Aromia</taxon>
    </lineage>
</organism>
<dbReference type="EMBL" id="JAPWTK010000336">
    <property type="protein sequence ID" value="KAJ8942241.1"/>
    <property type="molecule type" value="Genomic_DNA"/>
</dbReference>
<dbReference type="SUPFAM" id="SSF48371">
    <property type="entry name" value="ARM repeat"/>
    <property type="match status" value="1"/>
</dbReference>
<feature type="domain" description="TTI1 C-terminal TPR" evidence="2">
    <location>
        <begin position="367"/>
        <end position="644"/>
    </location>
</feature>